<dbReference type="SUPFAM" id="SSF53335">
    <property type="entry name" value="S-adenosyl-L-methionine-dependent methyltransferases"/>
    <property type="match status" value="1"/>
</dbReference>
<keyword evidence="4" id="KW-0489">Methyltransferase</keyword>
<keyword evidence="6" id="KW-0949">S-adenosyl-L-methionine</keyword>
<dbReference type="PANTHER" id="PTHR21404">
    <property type="entry name" value="HEN1"/>
    <property type="match status" value="1"/>
</dbReference>
<dbReference type="InterPro" id="IPR026610">
    <property type="entry name" value="Hen1"/>
</dbReference>
<evidence type="ECO:0000256" key="12">
    <source>
        <dbReference type="ARBA" id="ARBA00048418"/>
    </source>
</evidence>
<feature type="region of interest" description="Disordered" evidence="13">
    <location>
        <begin position="319"/>
        <end position="351"/>
    </location>
</feature>
<evidence type="ECO:0000256" key="11">
    <source>
        <dbReference type="ARBA" id="ARBA00035025"/>
    </source>
</evidence>
<dbReference type="GO" id="GO:0001510">
    <property type="term" value="P:RNA methylation"/>
    <property type="evidence" value="ECO:0007669"/>
    <property type="project" value="InterPro"/>
</dbReference>
<evidence type="ECO:0000256" key="8">
    <source>
        <dbReference type="ARBA" id="ARBA00022842"/>
    </source>
</evidence>
<evidence type="ECO:0000256" key="1">
    <source>
        <dbReference type="ARBA" id="ARBA00001946"/>
    </source>
</evidence>
<evidence type="ECO:0000313" key="14">
    <source>
        <dbReference type="EMBL" id="KIK57391.1"/>
    </source>
</evidence>
<dbReference type="EC" id="2.1.1.386" evidence="11"/>
<feature type="compositionally biased region" description="Polar residues" evidence="13">
    <location>
        <begin position="442"/>
        <end position="454"/>
    </location>
</feature>
<dbReference type="GO" id="GO:0003723">
    <property type="term" value="F:RNA binding"/>
    <property type="evidence" value="ECO:0007669"/>
    <property type="project" value="UniProtKB-KW"/>
</dbReference>
<evidence type="ECO:0000256" key="7">
    <source>
        <dbReference type="ARBA" id="ARBA00022723"/>
    </source>
</evidence>
<feature type="compositionally biased region" description="Low complexity" evidence="13">
    <location>
        <begin position="326"/>
        <end position="335"/>
    </location>
</feature>
<protein>
    <recommendedName>
        <fullName evidence="3">Small RNA 2'-O-methyltransferase</fullName>
        <ecNumber evidence="11">2.1.1.386</ecNumber>
    </recommendedName>
</protein>
<evidence type="ECO:0000256" key="6">
    <source>
        <dbReference type="ARBA" id="ARBA00022691"/>
    </source>
</evidence>
<feature type="compositionally biased region" description="Low complexity" evidence="13">
    <location>
        <begin position="626"/>
        <end position="640"/>
    </location>
</feature>
<keyword evidence="15" id="KW-1185">Reference proteome</keyword>
<dbReference type="InterPro" id="IPR029063">
    <property type="entry name" value="SAM-dependent_MTases_sf"/>
</dbReference>
<organism evidence="14 15">
    <name type="scientific">Collybiopsis luxurians FD-317 M1</name>
    <dbReference type="NCBI Taxonomy" id="944289"/>
    <lineage>
        <taxon>Eukaryota</taxon>
        <taxon>Fungi</taxon>
        <taxon>Dikarya</taxon>
        <taxon>Basidiomycota</taxon>
        <taxon>Agaricomycotina</taxon>
        <taxon>Agaricomycetes</taxon>
        <taxon>Agaricomycetidae</taxon>
        <taxon>Agaricales</taxon>
        <taxon>Marasmiineae</taxon>
        <taxon>Omphalotaceae</taxon>
        <taxon>Collybiopsis</taxon>
        <taxon>Collybiopsis luxurians</taxon>
    </lineage>
</organism>
<keyword evidence="5" id="KW-0808">Transferase</keyword>
<dbReference type="EMBL" id="KN834791">
    <property type="protein sequence ID" value="KIK57391.1"/>
    <property type="molecule type" value="Genomic_DNA"/>
</dbReference>
<proteinExistence type="inferred from homology"/>
<dbReference type="GO" id="GO:0005634">
    <property type="term" value="C:nucleus"/>
    <property type="evidence" value="ECO:0007669"/>
    <property type="project" value="TreeGrafter"/>
</dbReference>
<keyword evidence="10" id="KW-0943">RNA-mediated gene silencing</keyword>
<evidence type="ECO:0000256" key="10">
    <source>
        <dbReference type="ARBA" id="ARBA00023158"/>
    </source>
</evidence>
<dbReference type="Gene3D" id="3.40.50.150">
    <property type="entry name" value="Vaccinia Virus protein VP39"/>
    <property type="match status" value="1"/>
</dbReference>
<evidence type="ECO:0000256" key="13">
    <source>
        <dbReference type="SAM" id="MobiDB-lite"/>
    </source>
</evidence>
<dbReference type="Proteomes" id="UP000053593">
    <property type="component" value="Unassembled WGS sequence"/>
</dbReference>
<keyword evidence="8" id="KW-0460">Magnesium</keyword>
<gene>
    <name evidence="14" type="ORF">GYMLUDRAFT_203822</name>
</gene>
<comment type="catalytic activity">
    <reaction evidence="12">
        <text>small RNA 3'-end nucleotide + S-adenosyl-L-methionine = small RNA 3'-end 2'-O-methylnucleotide + S-adenosyl-L-homocysteine + H(+)</text>
        <dbReference type="Rhea" id="RHEA:37887"/>
        <dbReference type="Rhea" id="RHEA-COMP:10415"/>
        <dbReference type="Rhea" id="RHEA-COMP:10416"/>
        <dbReference type="ChEBI" id="CHEBI:15378"/>
        <dbReference type="ChEBI" id="CHEBI:57856"/>
        <dbReference type="ChEBI" id="CHEBI:59789"/>
        <dbReference type="ChEBI" id="CHEBI:74896"/>
        <dbReference type="ChEBI" id="CHEBI:74898"/>
        <dbReference type="EC" id="2.1.1.386"/>
    </reaction>
</comment>
<accession>A0A0D0BQI6</accession>
<reference evidence="14 15" key="1">
    <citation type="submission" date="2014-04" db="EMBL/GenBank/DDBJ databases">
        <title>Evolutionary Origins and Diversification of the Mycorrhizal Mutualists.</title>
        <authorList>
            <consortium name="DOE Joint Genome Institute"/>
            <consortium name="Mycorrhizal Genomics Consortium"/>
            <person name="Kohler A."/>
            <person name="Kuo A."/>
            <person name="Nagy L.G."/>
            <person name="Floudas D."/>
            <person name="Copeland A."/>
            <person name="Barry K.W."/>
            <person name="Cichocki N."/>
            <person name="Veneault-Fourrey C."/>
            <person name="LaButti K."/>
            <person name="Lindquist E.A."/>
            <person name="Lipzen A."/>
            <person name="Lundell T."/>
            <person name="Morin E."/>
            <person name="Murat C."/>
            <person name="Riley R."/>
            <person name="Ohm R."/>
            <person name="Sun H."/>
            <person name="Tunlid A."/>
            <person name="Henrissat B."/>
            <person name="Grigoriev I.V."/>
            <person name="Hibbett D.S."/>
            <person name="Martin F."/>
        </authorList>
    </citation>
    <scope>NUCLEOTIDE SEQUENCE [LARGE SCALE GENOMIC DNA]</scope>
    <source>
        <strain evidence="14 15">FD-317 M1</strain>
    </source>
</reference>
<evidence type="ECO:0000256" key="4">
    <source>
        <dbReference type="ARBA" id="ARBA00022603"/>
    </source>
</evidence>
<name>A0A0D0BQI6_9AGAR</name>
<dbReference type="GO" id="GO:0030422">
    <property type="term" value="P:siRNA processing"/>
    <property type="evidence" value="ECO:0007669"/>
    <property type="project" value="TreeGrafter"/>
</dbReference>
<comment type="similarity">
    <text evidence="2">Belongs to the methyltransferase superfamily. HEN1 family.</text>
</comment>
<evidence type="ECO:0000256" key="3">
    <source>
        <dbReference type="ARBA" id="ARBA00021330"/>
    </source>
</evidence>
<feature type="compositionally biased region" description="Acidic residues" evidence="13">
    <location>
        <begin position="552"/>
        <end position="567"/>
    </location>
</feature>
<dbReference type="HOGENOM" id="CLU_032749_0_0_1"/>
<evidence type="ECO:0000313" key="15">
    <source>
        <dbReference type="Proteomes" id="UP000053593"/>
    </source>
</evidence>
<dbReference type="GO" id="GO:0090486">
    <property type="term" value="F:small RNA 2'-O-methyltransferase activity"/>
    <property type="evidence" value="ECO:0007669"/>
    <property type="project" value="UniProtKB-EC"/>
</dbReference>
<comment type="cofactor">
    <cofactor evidence="1">
        <name>Mg(2+)</name>
        <dbReference type="ChEBI" id="CHEBI:18420"/>
    </cofactor>
</comment>
<feature type="region of interest" description="Disordered" evidence="13">
    <location>
        <begin position="543"/>
        <end position="651"/>
    </location>
</feature>
<evidence type="ECO:0000256" key="2">
    <source>
        <dbReference type="ARBA" id="ARBA00009026"/>
    </source>
</evidence>
<feature type="region of interest" description="Disordered" evidence="13">
    <location>
        <begin position="433"/>
        <end position="454"/>
    </location>
</feature>
<dbReference type="GO" id="GO:0005737">
    <property type="term" value="C:cytoplasm"/>
    <property type="evidence" value="ECO:0007669"/>
    <property type="project" value="TreeGrafter"/>
</dbReference>
<keyword evidence="9" id="KW-0694">RNA-binding</keyword>
<evidence type="ECO:0000256" key="9">
    <source>
        <dbReference type="ARBA" id="ARBA00022884"/>
    </source>
</evidence>
<evidence type="ECO:0000256" key="5">
    <source>
        <dbReference type="ARBA" id="ARBA00022679"/>
    </source>
</evidence>
<dbReference type="AlphaFoldDB" id="A0A0D0BQI6"/>
<dbReference type="GO" id="GO:0046872">
    <property type="term" value="F:metal ion binding"/>
    <property type="evidence" value="ECO:0007669"/>
    <property type="project" value="UniProtKB-KW"/>
</dbReference>
<sequence>MATNAEEDLGKELMVTFFPNLFLQRRIWILNVLRNENIDDLLDVGCGSGQLISVLTSPSPWLAAPPASVLYPDTDPPVSALPSPVNLFNISSDPIPNLHIRRLSGLDISALDLKFAVQAVTPSSTNPETLDPWKLSHSQEVIRWEDMTARIWQGGLEVINEEFVGTQAIVSSEVIEHLPPDVFPFFAPVLLGVYRPNFLLITTPSYTFNARFTSPDAHPSVRLRSGYLDPTGRTSRIFRHDDHKFEWTPQEFGEYCEKEAKEWGYHVQLEDIGRAQEVDEWDRDAELGGASLVAKFTRIDDDPSLDRDAIERRARDLVKTLTEQHSSSTSPSTPTAEHPSVIEPNSDTEQLPRTTEHQLLASHYHPAHPSSQNPLSLREIGDIVKGRMEELRESFMRIEELWYEPEVSKACGGWIEVLIRAVEEYDGYNPGSLTLTKDAESPLSSPNADTTSGSDVTEMNIQRQRDLWKVGLVGATSHPRPLWPTTEIIEDENDKSVEYMPSDWNPEREYISEYHPEGVIEEEEEEYDYGQMAPGNSVEWEEEISVSYSTGEEGDISWGEDEHEEADIPPSTSKSGEWGSETVFGGWGAGDPLSPGWGQTVNSGWAEELQKTELVLGKTRGGRGRSASMPLSSSSSMTGWDGDEDDTDTTS</sequence>
<keyword evidence="7" id="KW-0479">Metal-binding</keyword>
<feature type="compositionally biased region" description="Acidic residues" evidence="13">
    <location>
        <begin position="641"/>
        <end position="651"/>
    </location>
</feature>
<dbReference type="PANTHER" id="PTHR21404:SF3">
    <property type="entry name" value="SMALL RNA 2'-O-METHYLTRANSFERASE"/>
    <property type="match status" value="1"/>
</dbReference>
<dbReference type="OrthoDB" id="2154311at2759"/>